<dbReference type="Proteomes" id="UP000699462">
    <property type="component" value="Unassembled WGS sequence"/>
</dbReference>
<gene>
    <name evidence="7" type="ORF">P879_02430</name>
</gene>
<keyword evidence="3" id="KW-0378">Hydrolase</keyword>
<evidence type="ECO:0000256" key="4">
    <source>
        <dbReference type="SAM" id="Phobius"/>
    </source>
</evidence>
<accession>A0A8T0DY91</accession>
<feature type="signal peptide" evidence="5">
    <location>
        <begin position="1"/>
        <end position="19"/>
    </location>
</feature>
<dbReference type="InterPro" id="IPR002018">
    <property type="entry name" value="CarbesteraseB"/>
</dbReference>
<keyword evidence="2 5" id="KW-0732">Signal</keyword>
<evidence type="ECO:0000256" key="1">
    <source>
        <dbReference type="ARBA" id="ARBA00005964"/>
    </source>
</evidence>
<dbReference type="InterPro" id="IPR019826">
    <property type="entry name" value="Carboxylesterase_B_AS"/>
</dbReference>
<evidence type="ECO:0000256" key="5">
    <source>
        <dbReference type="SAM" id="SignalP"/>
    </source>
</evidence>
<evidence type="ECO:0000256" key="2">
    <source>
        <dbReference type="ARBA" id="ARBA00022729"/>
    </source>
</evidence>
<keyword evidence="8" id="KW-1185">Reference proteome</keyword>
<dbReference type="EMBL" id="JTDF01000378">
    <property type="protein sequence ID" value="KAF8571677.1"/>
    <property type="molecule type" value="Genomic_DNA"/>
</dbReference>
<keyword evidence="4" id="KW-1133">Transmembrane helix</keyword>
<protein>
    <recommendedName>
        <fullName evidence="6">Carboxylesterase type B domain-containing protein</fullName>
    </recommendedName>
</protein>
<evidence type="ECO:0000313" key="7">
    <source>
        <dbReference type="EMBL" id="KAF8571677.1"/>
    </source>
</evidence>
<evidence type="ECO:0000259" key="6">
    <source>
        <dbReference type="Pfam" id="PF00135"/>
    </source>
</evidence>
<dbReference type="InterPro" id="IPR051093">
    <property type="entry name" value="Neuroligin/BSAL"/>
</dbReference>
<evidence type="ECO:0000256" key="3">
    <source>
        <dbReference type="ARBA" id="ARBA00022801"/>
    </source>
</evidence>
<dbReference type="Pfam" id="PF00135">
    <property type="entry name" value="COesterase"/>
    <property type="match status" value="1"/>
</dbReference>
<dbReference type="PROSITE" id="PS00941">
    <property type="entry name" value="CARBOXYLESTERASE_B_2"/>
    <property type="match status" value="1"/>
</dbReference>
<evidence type="ECO:0000313" key="8">
    <source>
        <dbReference type="Proteomes" id="UP000699462"/>
    </source>
</evidence>
<dbReference type="PROSITE" id="PS00122">
    <property type="entry name" value="CARBOXYLESTERASE_B_1"/>
    <property type="match status" value="1"/>
</dbReference>
<keyword evidence="4" id="KW-0812">Transmembrane</keyword>
<name>A0A8T0DY91_9TREM</name>
<dbReference type="SUPFAM" id="SSF53474">
    <property type="entry name" value="alpha/beta-Hydrolases"/>
    <property type="match status" value="1"/>
</dbReference>
<dbReference type="InterPro" id="IPR019819">
    <property type="entry name" value="Carboxylesterase_B_CS"/>
</dbReference>
<dbReference type="GO" id="GO:0016787">
    <property type="term" value="F:hydrolase activity"/>
    <property type="evidence" value="ECO:0007669"/>
    <property type="project" value="UniProtKB-KW"/>
</dbReference>
<organism evidence="7 8">
    <name type="scientific">Paragonimus westermani</name>
    <dbReference type="NCBI Taxonomy" id="34504"/>
    <lineage>
        <taxon>Eukaryota</taxon>
        <taxon>Metazoa</taxon>
        <taxon>Spiralia</taxon>
        <taxon>Lophotrochozoa</taxon>
        <taxon>Platyhelminthes</taxon>
        <taxon>Trematoda</taxon>
        <taxon>Digenea</taxon>
        <taxon>Plagiorchiida</taxon>
        <taxon>Troglotremata</taxon>
        <taxon>Troglotrematidae</taxon>
        <taxon>Paragonimus</taxon>
    </lineage>
</organism>
<comment type="similarity">
    <text evidence="1">Belongs to the type-B carboxylesterase/lipase family.</text>
</comment>
<dbReference type="Gene3D" id="3.40.50.1820">
    <property type="entry name" value="alpha/beta hydrolase"/>
    <property type="match status" value="1"/>
</dbReference>
<dbReference type="AlphaFoldDB" id="A0A8T0DY91"/>
<dbReference type="PANTHER" id="PTHR43903">
    <property type="entry name" value="NEUROLIGIN"/>
    <property type="match status" value="1"/>
</dbReference>
<feature type="transmembrane region" description="Helical" evidence="4">
    <location>
        <begin position="695"/>
        <end position="722"/>
    </location>
</feature>
<dbReference type="InterPro" id="IPR029058">
    <property type="entry name" value="AB_hydrolase_fold"/>
</dbReference>
<dbReference type="OrthoDB" id="6846267at2759"/>
<sequence>MEWLSAFLFHVFLILHSDAYSNFTHVPYFKSAPLMAEDVVVNIPKAGFGTFVGYSIPVGVERVSPVHTQLSEHPLQETILVNSFLGIPYAAPPIGARRFRLPNPAFLNTKYPWYAKKYRPACMHTVDIEFLYPNFTDFNEDCLYLNIFYPNSTQEEPKSGYPVLFHVHGGSFVGGSSHMYPGHLLASKGLVVVTFNYRLGPFGFLSTGDSASVGNYGLWDQLFALRWVKENIQWFRGDPSQITLMGESAGGASVGLLTVSPRSRDQDLFHRAIIMSGSDLSPWAMSDPNAINTGHYAIELGRRLGCPATRGLALSLSQMSALGESWKPVRIRPGEFGHSSVNLRQSVPYYAQVDTDALVDCLRHSYTAQEIVDVSKSLDPFRGATSFIWTPVVDGPTGFLPRMPLEERKLGHFSKIPLLAGLVHDESSFPFMGKLEEYEGRNLSIAEFTDVVARRTIGNFLNGENAYRFNVTAEELYTRYTWWSNLANNSARWERMVAMLSDHDVNAPLESIVRFHAAYSPSVYLYEFAYVSPKDPDAFAGVYHGSEQVFLLGCPFMNKSFWTRVFDRQLTPAHAHRTFVHPYDHRISSFVMNLWTNFIKFGQVFAILEPLNNPFDRANTLYIYAITFFSNPTPKAVDNVIWRPYKPSEEGYLFIYLNSGMRYKFRPLHMAFWRERFYKLAELVPPSPLLIYRPFAPLVATVVFGVLTILLVFTLCLFVVLLRRQARSNNFLPS</sequence>
<comment type="caution">
    <text evidence="7">The sequence shown here is derived from an EMBL/GenBank/DDBJ whole genome shotgun (WGS) entry which is preliminary data.</text>
</comment>
<feature type="domain" description="Carboxylesterase type B" evidence="6">
    <location>
        <begin position="77"/>
        <end position="673"/>
    </location>
</feature>
<feature type="chain" id="PRO_5035909800" description="Carboxylesterase type B domain-containing protein" evidence="5">
    <location>
        <begin position="20"/>
        <end position="734"/>
    </location>
</feature>
<proteinExistence type="inferred from homology"/>
<keyword evidence="4" id="KW-0472">Membrane</keyword>
<reference evidence="7 8" key="1">
    <citation type="submission" date="2019-07" db="EMBL/GenBank/DDBJ databases">
        <title>Annotation for the trematode Paragonimus westermani.</title>
        <authorList>
            <person name="Choi Y.-J."/>
        </authorList>
    </citation>
    <scope>NUCLEOTIDE SEQUENCE [LARGE SCALE GENOMIC DNA]</scope>
    <source>
        <strain evidence="7">180907_Pwestermani</strain>
    </source>
</reference>